<evidence type="ECO:0000313" key="2">
    <source>
        <dbReference type="EMBL" id="XBM95155.1"/>
    </source>
</evidence>
<name>A0AAU7GWR8_9CAUD</name>
<dbReference type="EMBL" id="PP750868">
    <property type="protein sequence ID" value="XBM95155.1"/>
    <property type="molecule type" value="Genomic_DNA"/>
</dbReference>
<keyword evidence="1" id="KW-0472">Membrane</keyword>
<gene>
    <name evidence="2" type="ORF">Scarif_00046</name>
</gene>
<proteinExistence type="predicted"/>
<evidence type="ECO:0000256" key="1">
    <source>
        <dbReference type="SAM" id="Phobius"/>
    </source>
</evidence>
<keyword evidence="1" id="KW-1133">Transmembrane helix</keyword>
<sequence>MPKNKFSILTTAMLNADKKKGESTEISELAAAAEKRGAKIGFAVGFAVTSTVGAVIAWRKFKDENKSEA</sequence>
<accession>A0AAU7GWR8</accession>
<evidence type="ECO:0008006" key="3">
    <source>
        <dbReference type="Google" id="ProtNLM"/>
    </source>
</evidence>
<keyword evidence="1" id="KW-0812">Transmembrane</keyword>
<protein>
    <recommendedName>
        <fullName evidence="3">Holin</fullName>
    </recommendedName>
</protein>
<reference evidence="2" key="1">
    <citation type="submission" date="2024-05" db="EMBL/GenBank/DDBJ databases">
        <title>Isolation and characterization of the new Streptomyces phages Kamino, Geonosis, Abafar and Scarif infecting a broad range of host species.</title>
        <authorList>
            <person name="Rackow B."/>
            <person name="Rolland C."/>
            <person name="Mohnen I."/>
            <person name="Wittmann J."/>
            <person name="Muesken M."/>
            <person name="Overmann J."/>
            <person name="Frunzke J."/>
        </authorList>
    </citation>
    <scope>NUCLEOTIDE SEQUENCE</scope>
</reference>
<feature type="transmembrane region" description="Helical" evidence="1">
    <location>
        <begin position="40"/>
        <end position="58"/>
    </location>
</feature>
<organism evidence="2">
    <name type="scientific">Streptomyces phage Scarif</name>
    <dbReference type="NCBI Taxonomy" id="3158858"/>
    <lineage>
        <taxon>Viruses</taxon>
        <taxon>Duplodnaviria</taxon>
        <taxon>Heunggongvirae</taxon>
        <taxon>Uroviricota</taxon>
        <taxon>Caudoviricetes</taxon>
    </lineage>
</organism>